<accession>L0JAU8</accession>
<proteinExistence type="predicted"/>
<name>L0JAU8_PREDD</name>
<evidence type="ECO:0000313" key="2">
    <source>
        <dbReference type="Proteomes" id="UP000010862"/>
    </source>
</evidence>
<evidence type="ECO:0000313" key="1">
    <source>
        <dbReference type="EMBL" id="AGB28660.1"/>
    </source>
</evidence>
<dbReference type="EMBL" id="CP003368">
    <property type="protein sequence ID" value="AGB28660.1"/>
    <property type="molecule type" value="Genomic_DNA"/>
</dbReference>
<dbReference type="AlphaFoldDB" id="L0JAU8"/>
<dbReference type="PATRIC" id="fig|908937.9.peg.1401"/>
<organism evidence="1 2">
    <name type="scientific">Prevotella dentalis (strain ATCC 49559 / DSM 3688 / JCM 13448 / NCTC 12043 / ES 2772)</name>
    <name type="common">Mitsuokella dentalis</name>
    <dbReference type="NCBI Taxonomy" id="908937"/>
    <lineage>
        <taxon>Bacteria</taxon>
        <taxon>Pseudomonadati</taxon>
        <taxon>Bacteroidota</taxon>
        <taxon>Bacteroidia</taxon>
        <taxon>Bacteroidales</taxon>
        <taxon>Prevotellaceae</taxon>
        <taxon>Prevotella</taxon>
    </lineage>
</organism>
<keyword evidence="2" id="KW-1185">Reference proteome</keyword>
<dbReference type="Proteomes" id="UP000010862">
    <property type="component" value="Chromosome 1"/>
</dbReference>
<reference evidence="2" key="1">
    <citation type="submission" date="2012-02" db="EMBL/GenBank/DDBJ databases">
        <title>Complete sequence of chromosome 1 of Prevotella dentalis DSM 3688.</title>
        <authorList>
            <person name="Lucas S."/>
            <person name="Copeland A."/>
            <person name="Lapidus A."/>
            <person name="Glavina del Rio T."/>
            <person name="Dalin E."/>
            <person name="Tice H."/>
            <person name="Bruce D."/>
            <person name="Goodwin L."/>
            <person name="Pitluck S."/>
            <person name="Peters L."/>
            <person name="Mikhailova N."/>
            <person name="Chertkov O."/>
            <person name="Kyrpides N."/>
            <person name="Mavromatis K."/>
            <person name="Ivanova N."/>
            <person name="Brettin T."/>
            <person name="Detter J.C."/>
            <person name="Han C."/>
            <person name="Larimer F."/>
            <person name="Land M."/>
            <person name="Hauser L."/>
            <person name="Markowitz V."/>
            <person name="Cheng J.-F."/>
            <person name="Hugenholtz P."/>
            <person name="Woyke T."/>
            <person name="Wu D."/>
            <person name="Gronow S."/>
            <person name="Wellnitz S."/>
            <person name="Brambilla E."/>
            <person name="Klenk H.-P."/>
            <person name="Eisen J.A."/>
        </authorList>
    </citation>
    <scope>NUCLEOTIDE SEQUENCE [LARGE SCALE GENOMIC DNA]</scope>
    <source>
        <strain evidence="2">ATCC 49559 / DSM 3688 / JCM 13448 / NCTC 12043 / ES 2772</strain>
    </source>
</reference>
<gene>
    <name evidence="1" type="ordered locus">Prede_1339</name>
</gene>
<dbReference type="HOGENOM" id="CLU_2094614_0_0_10"/>
<sequence length="116" mass="12945">MFKLFPLSETAVVDKNGNLGVAFKYSIKHTVGNTITNINSDSTHFIRFRPSTSTNSTNLSINTLYPTYTNATFMTNYFSLSTKPTYFVIELVNGTTVLDVRLTSIIFLPSAAFEIK</sequence>
<dbReference type="KEGG" id="pdt:Prede_1339"/>
<protein>
    <submittedName>
        <fullName evidence="1">Uncharacterized protein</fullName>
    </submittedName>
</protein>